<evidence type="ECO:0000256" key="4">
    <source>
        <dbReference type="ARBA" id="ARBA00023136"/>
    </source>
</evidence>
<dbReference type="EMBL" id="CP119317">
    <property type="protein sequence ID" value="WEK53931.1"/>
    <property type="molecule type" value="Genomic_DNA"/>
</dbReference>
<feature type="transmembrane region" description="Helical" evidence="5">
    <location>
        <begin position="348"/>
        <end position="367"/>
    </location>
</feature>
<dbReference type="GO" id="GO:0016020">
    <property type="term" value="C:membrane"/>
    <property type="evidence" value="ECO:0007669"/>
    <property type="project" value="UniProtKB-SubCell"/>
</dbReference>
<proteinExistence type="predicted"/>
<feature type="transmembrane region" description="Helical" evidence="5">
    <location>
        <begin position="143"/>
        <end position="162"/>
    </location>
</feature>
<protein>
    <submittedName>
        <fullName evidence="7">O-antigen ligase family protein</fullName>
    </submittedName>
</protein>
<feature type="domain" description="O-antigen ligase-related" evidence="6">
    <location>
        <begin position="309"/>
        <end position="458"/>
    </location>
</feature>
<name>A0AA95JBC9_9BACL</name>
<dbReference type="AlphaFoldDB" id="A0AA95JBC9"/>
<dbReference type="PANTHER" id="PTHR37422">
    <property type="entry name" value="TEICHURONIC ACID BIOSYNTHESIS PROTEIN TUAE"/>
    <property type="match status" value="1"/>
</dbReference>
<evidence type="ECO:0000313" key="7">
    <source>
        <dbReference type="EMBL" id="WEK53931.1"/>
    </source>
</evidence>
<feature type="transmembrane region" description="Helical" evidence="5">
    <location>
        <begin position="451"/>
        <end position="470"/>
    </location>
</feature>
<keyword evidence="4 5" id="KW-0472">Membrane</keyword>
<reference evidence="7" key="1">
    <citation type="submission" date="2023-03" db="EMBL/GenBank/DDBJ databases">
        <title>Andean soil-derived lignocellulolytic bacterial consortium as a source of novel taxa and putative plastic-active enzymes.</title>
        <authorList>
            <person name="Diaz-Garcia L."/>
            <person name="Chuvochina M."/>
            <person name="Feuerriegel G."/>
            <person name="Bunk B."/>
            <person name="Sproer C."/>
            <person name="Streit W.R."/>
            <person name="Rodriguez L.M."/>
            <person name="Overmann J."/>
            <person name="Jimenez D.J."/>
        </authorList>
    </citation>
    <scope>NUCLEOTIDE SEQUENCE</scope>
    <source>
        <strain evidence="7">MAG 2441</strain>
    </source>
</reference>
<evidence type="ECO:0000256" key="3">
    <source>
        <dbReference type="ARBA" id="ARBA00022989"/>
    </source>
</evidence>
<feature type="transmembrane region" description="Helical" evidence="5">
    <location>
        <begin position="234"/>
        <end position="251"/>
    </location>
</feature>
<dbReference type="InterPro" id="IPR007016">
    <property type="entry name" value="O-antigen_ligase-rel_domated"/>
</dbReference>
<dbReference type="GO" id="GO:0016874">
    <property type="term" value="F:ligase activity"/>
    <property type="evidence" value="ECO:0007669"/>
    <property type="project" value="UniProtKB-KW"/>
</dbReference>
<feature type="transmembrane region" description="Helical" evidence="5">
    <location>
        <begin position="504"/>
        <end position="521"/>
    </location>
</feature>
<feature type="transmembrane region" description="Helical" evidence="5">
    <location>
        <begin position="542"/>
        <end position="562"/>
    </location>
</feature>
<organism evidence="7 8">
    <name type="scientific">Candidatus Cohnella colombiensis</name>
    <dbReference type="NCBI Taxonomy" id="3121368"/>
    <lineage>
        <taxon>Bacteria</taxon>
        <taxon>Bacillati</taxon>
        <taxon>Bacillota</taxon>
        <taxon>Bacilli</taxon>
        <taxon>Bacillales</taxon>
        <taxon>Paenibacillaceae</taxon>
        <taxon>Cohnella</taxon>
    </lineage>
</organism>
<dbReference type="Proteomes" id="UP001178662">
    <property type="component" value="Chromosome"/>
</dbReference>
<feature type="transmembrane region" description="Helical" evidence="5">
    <location>
        <begin position="482"/>
        <end position="498"/>
    </location>
</feature>
<dbReference type="PANTHER" id="PTHR37422:SF13">
    <property type="entry name" value="LIPOPOLYSACCHARIDE BIOSYNTHESIS PROTEIN PA4999-RELATED"/>
    <property type="match status" value="1"/>
</dbReference>
<evidence type="ECO:0000256" key="5">
    <source>
        <dbReference type="SAM" id="Phobius"/>
    </source>
</evidence>
<feature type="transmembrane region" description="Helical" evidence="5">
    <location>
        <begin position="309"/>
        <end position="327"/>
    </location>
</feature>
<feature type="transmembrane region" description="Helical" evidence="5">
    <location>
        <begin position="182"/>
        <end position="202"/>
    </location>
</feature>
<accession>A0AA95JBC9</accession>
<evidence type="ECO:0000259" key="6">
    <source>
        <dbReference type="Pfam" id="PF04932"/>
    </source>
</evidence>
<feature type="transmembrane region" description="Helical" evidence="5">
    <location>
        <begin position="109"/>
        <end position="131"/>
    </location>
</feature>
<feature type="transmembrane region" description="Helical" evidence="5">
    <location>
        <begin position="209"/>
        <end position="228"/>
    </location>
</feature>
<keyword evidence="2 5" id="KW-0812">Transmembrane</keyword>
<keyword evidence="7" id="KW-0436">Ligase</keyword>
<feature type="transmembrane region" description="Helical" evidence="5">
    <location>
        <begin position="85"/>
        <end position="103"/>
    </location>
</feature>
<keyword evidence="3 5" id="KW-1133">Transmembrane helix</keyword>
<gene>
    <name evidence="7" type="ORF">P0Y55_15400</name>
</gene>
<evidence type="ECO:0000313" key="8">
    <source>
        <dbReference type="Proteomes" id="UP001178662"/>
    </source>
</evidence>
<dbReference type="InterPro" id="IPR051533">
    <property type="entry name" value="WaaL-like"/>
</dbReference>
<feature type="transmembrane region" description="Helical" evidence="5">
    <location>
        <begin position="258"/>
        <end position="275"/>
    </location>
</feature>
<comment type="subcellular location">
    <subcellularLocation>
        <location evidence="1">Membrane</location>
        <topology evidence="1">Multi-pass membrane protein</topology>
    </subcellularLocation>
</comment>
<evidence type="ECO:0000256" key="1">
    <source>
        <dbReference type="ARBA" id="ARBA00004141"/>
    </source>
</evidence>
<dbReference type="Pfam" id="PF04932">
    <property type="entry name" value="Wzy_C"/>
    <property type="match status" value="1"/>
</dbReference>
<feature type="transmembrane region" description="Helical" evidence="5">
    <location>
        <begin position="20"/>
        <end position="38"/>
    </location>
</feature>
<feature type="transmembrane region" description="Helical" evidence="5">
    <location>
        <begin position="58"/>
        <end position="76"/>
    </location>
</feature>
<keyword evidence="8" id="KW-1185">Reference proteome</keyword>
<sequence length="751" mass="85812">MSRNLNTKLQSSISNERSLYLLLFIVFAFLISAPFQMMYFNGAGLHSIAQFQFELKSMYGFCIGIVAFLVVSIRLFKTTVIEQRHLVVLVGLLIPLSYYLSSLTAVSKYLATISNLLNFAVYGFLLLGVALSNSRKLLNIMMYGYMLIGSLIALDGFMYIVGNKFRLDALMYNDGVRLGGLFTYPNSYAVFLITMLLAIFHYLTVEKNLILKIGLGLILVPIALSFILTLSRGAIITLPVIALITLLISSLKKQLLLGIYFVPSFLLSLIVQSYFSEIGNEVYVKTDESVKSGQEVETVPLFSVQSMKAWGVLVIVSVIMAILIYLFHKYLAEWLNTKIEKWKIKRLSNLWIPGSIIVIIVIAIMLWNTEFLTQLLPSALSDRLNEITFQTHSVLERLTMYQDALKIWRDYPITGGGGGVWEALYERYQSYPYISSQVHSFPIRVLIETGLVGFVIVIGFILFVLTSYLIRCLKNKDRDENYSIYFLISSAIFVHSLIDFGMNYFYLIAIVFLCLGILVGQQTNKITIKIIRGKTKLITRSIGTIFCIIGVVLLFNIYNFMYADTKFNESERLLSSRPNLNELTTVLADGLKHMPNHPFLLDRMATIYKSAYQQMSNDSFKTEALRYVARLDESEPNFSALSIVKYYNAKEWGSTEETIEILEKAIENQPFQLSYYELIFQERYLLWTQFNEQKDLINRNLQKDRILSLYTQVLERASQLQQLNQAISINRNFEITSNMNDIINHIKGAGN</sequence>
<evidence type="ECO:0000256" key="2">
    <source>
        <dbReference type="ARBA" id="ARBA00022692"/>
    </source>
</evidence>